<sequence>MNAASSIDDGSSVCEALDEAPGIRDVWAFNLDEELHNIDRIIKRYNYVAIDTEFPGDVELPNRLSQPRGIRIPQPPLQCEHDEGHTDRFHLHGRSRQQAPEQLHLAVHFVGILIGATPNYASTLARDPLSQRGEDSPSRPLPARGYGRTNARRSVGHVGRDVVAPPKGSRRRARASGGPRRDWLGADSDRYFVTASSLTICLDLELAINELEQKDAETQQAEHM</sequence>
<comment type="caution">
    <text evidence="2">The sequence shown here is derived from an EMBL/GenBank/DDBJ whole genome shotgun (WGS) entry which is preliminary data.</text>
</comment>
<reference evidence="2 3" key="1">
    <citation type="journal article" date="2020" name="Cell">
        <title>Large-Scale Comparative Analyses of Tick Genomes Elucidate Their Genetic Diversity and Vector Capacities.</title>
        <authorList>
            <consortium name="Tick Genome and Microbiome Consortium (TIGMIC)"/>
            <person name="Jia N."/>
            <person name="Wang J."/>
            <person name="Shi W."/>
            <person name="Du L."/>
            <person name="Sun Y."/>
            <person name="Zhan W."/>
            <person name="Jiang J.F."/>
            <person name="Wang Q."/>
            <person name="Zhang B."/>
            <person name="Ji P."/>
            <person name="Bell-Sakyi L."/>
            <person name="Cui X.M."/>
            <person name="Yuan T.T."/>
            <person name="Jiang B.G."/>
            <person name="Yang W.F."/>
            <person name="Lam T.T."/>
            <person name="Chang Q.C."/>
            <person name="Ding S.J."/>
            <person name="Wang X.J."/>
            <person name="Zhu J.G."/>
            <person name="Ruan X.D."/>
            <person name="Zhao L."/>
            <person name="Wei J.T."/>
            <person name="Ye R.Z."/>
            <person name="Que T.C."/>
            <person name="Du C.H."/>
            <person name="Zhou Y.H."/>
            <person name="Cheng J.X."/>
            <person name="Dai P.F."/>
            <person name="Guo W.B."/>
            <person name="Han X.H."/>
            <person name="Huang E.J."/>
            <person name="Li L.F."/>
            <person name="Wei W."/>
            <person name="Gao Y.C."/>
            <person name="Liu J.Z."/>
            <person name="Shao H.Z."/>
            <person name="Wang X."/>
            <person name="Wang C.C."/>
            <person name="Yang T.C."/>
            <person name="Huo Q.B."/>
            <person name="Li W."/>
            <person name="Chen H.Y."/>
            <person name="Chen S.E."/>
            <person name="Zhou L.G."/>
            <person name="Ni X.B."/>
            <person name="Tian J.H."/>
            <person name="Sheng Y."/>
            <person name="Liu T."/>
            <person name="Pan Y.S."/>
            <person name="Xia L.Y."/>
            <person name="Li J."/>
            <person name="Zhao F."/>
            <person name="Cao W.C."/>
        </authorList>
    </citation>
    <scope>NUCLEOTIDE SEQUENCE [LARGE SCALE GENOMIC DNA]</scope>
    <source>
        <strain evidence="2">HaeL-2018</strain>
    </source>
</reference>
<gene>
    <name evidence="2" type="ORF">HPB48_015711</name>
</gene>
<name>A0A9J6FAM9_HAELO</name>
<evidence type="ECO:0000313" key="3">
    <source>
        <dbReference type="Proteomes" id="UP000821853"/>
    </source>
</evidence>
<dbReference type="GO" id="GO:0003676">
    <property type="term" value="F:nucleic acid binding"/>
    <property type="evidence" value="ECO:0007669"/>
    <property type="project" value="InterPro"/>
</dbReference>
<dbReference type="OrthoDB" id="1164111at2759"/>
<dbReference type="VEuPathDB" id="VectorBase:HLOH_041309"/>
<dbReference type="Gene3D" id="3.30.420.10">
    <property type="entry name" value="Ribonuclease H-like superfamily/Ribonuclease H"/>
    <property type="match status" value="1"/>
</dbReference>
<dbReference type="Proteomes" id="UP000821853">
    <property type="component" value="Chromosome 1"/>
</dbReference>
<accession>A0A9J6FAM9</accession>
<protein>
    <submittedName>
        <fullName evidence="2">Uncharacterized protein</fullName>
    </submittedName>
</protein>
<evidence type="ECO:0000313" key="2">
    <source>
        <dbReference type="EMBL" id="KAH9359827.1"/>
    </source>
</evidence>
<evidence type="ECO:0000256" key="1">
    <source>
        <dbReference type="SAM" id="MobiDB-lite"/>
    </source>
</evidence>
<dbReference type="AlphaFoldDB" id="A0A9J6FAM9"/>
<dbReference type="EMBL" id="JABSTR010000001">
    <property type="protein sequence ID" value="KAH9359827.1"/>
    <property type="molecule type" value="Genomic_DNA"/>
</dbReference>
<keyword evidence="3" id="KW-1185">Reference proteome</keyword>
<feature type="region of interest" description="Disordered" evidence="1">
    <location>
        <begin position="127"/>
        <end position="181"/>
    </location>
</feature>
<dbReference type="InterPro" id="IPR036397">
    <property type="entry name" value="RNaseH_sf"/>
</dbReference>
<dbReference type="InterPro" id="IPR012337">
    <property type="entry name" value="RNaseH-like_sf"/>
</dbReference>
<dbReference type="SUPFAM" id="SSF53098">
    <property type="entry name" value="Ribonuclease H-like"/>
    <property type="match status" value="1"/>
</dbReference>
<organism evidence="2 3">
    <name type="scientific">Haemaphysalis longicornis</name>
    <name type="common">Bush tick</name>
    <dbReference type="NCBI Taxonomy" id="44386"/>
    <lineage>
        <taxon>Eukaryota</taxon>
        <taxon>Metazoa</taxon>
        <taxon>Ecdysozoa</taxon>
        <taxon>Arthropoda</taxon>
        <taxon>Chelicerata</taxon>
        <taxon>Arachnida</taxon>
        <taxon>Acari</taxon>
        <taxon>Parasitiformes</taxon>
        <taxon>Ixodida</taxon>
        <taxon>Ixodoidea</taxon>
        <taxon>Ixodidae</taxon>
        <taxon>Haemaphysalinae</taxon>
        <taxon>Haemaphysalis</taxon>
    </lineage>
</organism>
<proteinExistence type="predicted"/>